<organism evidence="7 8">
    <name type="scientific">Helianthus annuus</name>
    <name type="common">Common sunflower</name>
    <dbReference type="NCBI Taxonomy" id="4232"/>
    <lineage>
        <taxon>Eukaryota</taxon>
        <taxon>Viridiplantae</taxon>
        <taxon>Streptophyta</taxon>
        <taxon>Embryophyta</taxon>
        <taxon>Tracheophyta</taxon>
        <taxon>Spermatophyta</taxon>
        <taxon>Magnoliopsida</taxon>
        <taxon>eudicotyledons</taxon>
        <taxon>Gunneridae</taxon>
        <taxon>Pentapetalae</taxon>
        <taxon>asterids</taxon>
        <taxon>campanulids</taxon>
        <taxon>Asterales</taxon>
        <taxon>Asteraceae</taxon>
        <taxon>Asteroideae</taxon>
        <taxon>Heliantheae alliance</taxon>
        <taxon>Heliantheae</taxon>
        <taxon>Helianthus</taxon>
    </lineage>
</organism>
<evidence type="ECO:0000256" key="4">
    <source>
        <dbReference type="ARBA" id="ARBA00022733"/>
    </source>
</evidence>
<protein>
    <submittedName>
        <fullName evidence="6">Caffeoyl-CoA O-methyltransferase</fullName>
        <ecNumber evidence="6">2.1.1.104</ecNumber>
    </submittedName>
    <submittedName>
        <fullName evidence="7">Putative O-methyltransferase, family 3, S-adenosyl-L-methionine-dependent methyltransferase</fullName>
    </submittedName>
</protein>
<dbReference type="EC" id="2.1.1.104" evidence="6"/>
<dbReference type="GO" id="GO:0032259">
    <property type="term" value="P:methylation"/>
    <property type="evidence" value="ECO:0007669"/>
    <property type="project" value="UniProtKB-KW"/>
</dbReference>
<evidence type="ECO:0000256" key="3">
    <source>
        <dbReference type="ARBA" id="ARBA00022691"/>
    </source>
</evidence>
<dbReference type="EMBL" id="CM007898">
    <property type="protein sequence ID" value="OTG15322.1"/>
    <property type="molecule type" value="Genomic_DNA"/>
</dbReference>
<proteinExistence type="inferred from homology"/>
<evidence type="ECO:0000313" key="7">
    <source>
        <dbReference type="EMBL" id="OTG15322.1"/>
    </source>
</evidence>
<keyword evidence="8" id="KW-1185">Reference proteome</keyword>
<evidence type="ECO:0000313" key="8">
    <source>
        <dbReference type="Proteomes" id="UP000215914"/>
    </source>
</evidence>
<evidence type="ECO:0000313" key="6">
    <source>
        <dbReference type="EMBL" id="KAF5785516.1"/>
    </source>
</evidence>
<reference evidence="7" key="2">
    <citation type="submission" date="2017-02" db="EMBL/GenBank/DDBJ databases">
        <title>Sunflower complete genome.</title>
        <authorList>
            <person name="Langlade N."/>
            <person name="Munos S."/>
        </authorList>
    </citation>
    <scope>NUCLEOTIDE SEQUENCE [LARGE SCALE GENOMIC DNA]</scope>
    <source>
        <tissue evidence="7">Leaves</tissue>
    </source>
</reference>
<keyword evidence="3" id="KW-0949">S-adenosyl-L-methionine</keyword>
<dbReference type="Proteomes" id="UP000215914">
    <property type="component" value="Chromosome 9"/>
</dbReference>
<dbReference type="STRING" id="4232.A0A251TXN0"/>
<evidence type="ECO:0000256" key="5">
    <source>
        <dbReference type="ARBA" id="ARBA00023453"/>
    </source>
</evidence>
<accession>A0A251TXN0</accession>
<keyword evidence="2 7" id="KW-0808">Transferase</keyword>
<comment type="similarity">
    <text evidence="5">Belongs to the class I-like SAM-binding methyltransferase superfamily. Cation-dependent O-methyltransferase family.</text>
</comment>
<dbReference type="Pfam" id="PF01596">
    <property type="entry name" value="Methyltransf_3"/>
    <property type="match status" value="1"/>
</dbReference>
<evidence type="ECO:0000256" key="1">
    <source>
        <dbReference type="ARBA" id="ARBA00022603"/>
    </source>
</evidence>
<reference evidence="6" key="3">
    <citation type="submission" date="2020-06" db="EMBL/GenBank/DDBJ databases">
        <title>Helianthus annuus Genome sequencing and assembly Release 2.</title>
        <authorList>
            <person name="Gouzy J."/>
            <person name="Langlade N."/>
            <person name="Munos S."/>
        </authorList>
    </citation>
    <scope>NUCLEOTIDE SEQUENCE</scope>
    <source>
        <tissue evidence="6">Leaves</tissue>
    </source>
</reference>
<dbReference type="UniPathway" id="UPA00711"/>
<keyword evidence="1 7" id="KW-0489">Methyltransferase</keyword>
<evidence type="ECO:0000256" key="2">
    <source>
        <dbReference type="ARBA" id="ARBA00022679"/>
    </source>
</evidence>
<keyword evidence="4" id="KW-0438">Lignin biosynthesis</keyword>
<sequence>MLWITLYLSECRSLRELANLVCLKVHNYSTKQVISVTPWIYDYLLANVREPLILRELREETAPMRGSQMQVSPDQTQSLAMLVQILRQC</sequence>
<dbReference type="InParanoid" id="A0A251TXN0"/>
<dbReference type="GO" id="GO:0042409">
    <property type="term" value="F:caffeoyl-CoA O-methyltransferase activity"/>
    <property type="evidence" value="ECO:0007669"/>
    <property type="project" value="UniProtKB-EC"/>
</dbReference>
<dbReference type="InterPro" id="IPR002935">
    <property type="entry name" value="SAM_O-MeTrfase"/>
</dbReference>
<dbReference type="Gramene" id="mRNA:HanXRQr2_Chr10g0429561">
    <property type="protein sequence ID" value="mRNA:HanXRQr2_Chr10g0429561"/>
    <property type="gene ID" value="HanXRQr2_Chr10g0429561"/>
</dbReference>
<dbReference type="EMBL" id="MNCJ02000325">
    <property type="protein sequence ID" value="KAF5785516.1"/>
    <property type="molecule type" value="Genomic_DNA"/>
</dbReference>
<reference evidence="6 8" key="1">
    <citation type="journal article" date="2017" name="Nature">
        <title>The sunflower genome provides insights into oil metabolism, flowering and Asterid evolution.</title>
        <authorList>
            <person name="Badouin H."/>
            <person name="Gouzy J."/>
            <person name="Grassa C.J."/>
            <person name="Murat F."/>
            <person name="Staton S.E."/>
            <person name="Cottret L."/>
            <person name="Lelandais-Briere C."/>
            <person name="Owens G.L."/>
            <person name="Carrere S."/>
            <person name="Mayjonade B."/>
            <person name="Legrand L."/>
            <person name="Gill N."/>
            <person name="Kane N.C."/>
            <person name="Bowers J.E."/>
            <person name="Hubner S."/>
            <person name="Bellec A."/>
            <person name="Berard A."/>
            <person name="Berges H."/>
            <person name="Blanchet N."/>
            <person name="Boniface M.C."/>
            <person name="Brunel D."/>
            <person name="Catrice O."/>
            <person name="Chaidir N."/>
            <person name="Claudel C."/>
            <person name="Donnadieu C."/>
            <person name="Faraut T."/>
            <person name="Fievet G."/>
            <person name="Helmstetter N."/>
            <person name="King M."/>
            <person name="Knapp S.J."/>
            <person name="Lai Z."/>
            <person name="Le Paslier M.C."/>
            <person name="Lippi Y."/>
            <person name="Lorenzon L."/>
            <person name="Mandel J.R."/>
            <person name="Marage G."/>
            <person name="Marchand G."/>
            <person name="Marquand E."/>
            <person name="Bret-Mestries E."/>
            <person name="Morien E."/>
            <person name="Nambeesan S."/>
            <person name="Nguyen T."/>
            <person name="Pegot-Espagnet P."/>
            <person name="Pouilly N."/>
            <person name="Raftis F."/>
            <person name="Sallet E."/>
            <person name="Schiex T."/>
            <person name="Thomas J."/>
            <person name="Vandecasteele C."/>
            <person name="Vares D."/>
            <person name="Vear F."/>
            <person name="Vautrin S."/>
            <person name="Crespi M."/>
            <person name="Mangin B."/>
            <person name="Burke J.M."/>
            <person name="Salse J."/>
            <person name="Munos S."/>
            <person name="Vincourt P."/>
            <person name="Rieseberg L.H."/>
            <person name="Langlade N.B."/>
        </authorList>
    </citation>
    <scope>NUCLEOTIDE SEQUENCE [LARGE SCALE GENOMIC DNA]</scope>
    <source>
        <strain evidence="8">cv. SF193</strain>
        <tissue evidence="6">Leaves</tissue>
    </source>
</reference>
<dbReference type="GO" id="GO:0009809">
    <property type="term" value="P:lignin biosynthetic process"/>
    <property type="evidence" value="ECO:0007669"/>
    <property type="project" value="UniProtKB-KW"/>
</dbReference>
<dbReference type="InterPro" id="IPR029063">
    <property type="entry name" value="SAM-dependent_MTases_sf"/>
</dbReference>
<name>A0A251TXN0_HELAN</name>
<dbReference type="Gene3D" id="3.40.50.150">
    <property type="entry name" value="Vaccinia Virus protein VP39"/>
    <property type="match status" value="1"/>
</dbReference>
<gene>
    <name evidence="7" type="ORF">HannXRQ_Chr09g0259151</name>
    <name evidence="6" type="ORF">HanXRQr2_Chr10g0429561</name>
</gene>
<dbReference type="AlphaFoldDB" id="A0A251TXN0"/>